<evidence type="ECO:0000313" key="5">
    <source>
        <dbReference type="EMBL" id="GAA3708685.1"/>
    </source>
</evidence>
<evidence type="ECO:0000259" key="4">
    <source>
        <dbReference type="Pfam" id="PF20434"/>
    </source>
</evidence>
<dbReference type="Proteomes" id="UP001501536">
    <property type="component" value="Unassembled WGS sequence"/>
</dbReference>
<sequence length="431" mass="44933">MTETASSLQRTTLPSDRRRPTVDQPRSSVVARLVTGPALSVICLGLLPIALLVLGAFVPKLPVIGQLGSLLSGWFAWAGLATALLLAAWLLLTGRRAARKRRPWHHVVASFAAAVLVGCVIVTVSFTATGLGDGVLVNPLARPAAPRAPDAVEQYGTVPADPGRFGLAAGEPLEVSVWAPTPPSTGPAPIAFFTHGGGWIGGAPADDSAGMKATMADEGWLVISAEYTLATPDHPTADIAEAQVGCAMAWAASHAADYGGTPATFVSLGDSAGGNLALNTAYRGNADRLDCPGADRFPTVDAVAVLFPAVDPYALHADALTSGSRPGRSFTQWYTGGTPAERPETYRAVKSSTHINSQAPPTLILQGQNDHTVQPHAVYEFAATAARAGVDTTLVRVPFADHVFEATPMGSQLYSKVTLKWLEDLGLGPER</sequence>
<comment type="caution">
    <text evidence="5">The sequence shown here is derived from an EMBL/GenBank/DDBJ whole genome shotgun (WGS) entry which is preliminary data.</text>
</comment>
<proteinExistence type="predicted"/>
<keyword evidence="1" id="KW-0378">Hydrolase</keyword>
<feature type="compositionally biased region" description="Polar residues" evidence="2">
    <location>
        <begin position="1"/>
        <end position="14"/>
    </location>
</feature>
<reference evidence="6" key="1">
    <citation type="journal article" date="2019" name="Int. J. Syst. Evol. Microbiol.">
        <title>The Global Catalogue of Microorganisms (GCM) 10K type strain sequencing project: providing services to taxonomists for standard genome sequencing and annotation.</title>
        <authorList>
            <consortium name="The Broad Institute Genomics Platform"/>
            <consortium name="The Broad Institute Genome Sequencing Center for Infectious Disease"/>
            <person name="Wu L."/>
            <person name="Ma J."/>
        </authorList>
    </citation>
    <scope>NUCLEOTIDE SEQUENCE [LARGE SCALE GENOMIC DNA]</scope>
    <source>
        <strain evidence="6">JCM 16961</strain>
    </source>
</reference>
<name>A0ABP7DVT2_9MICC</name>
<dbReference type="InterPro" id="IPR050300">
    <property type="entry name" value="GDXG_lipolytic_enzyme"/>
</dbReference>
<feature type="region of interest" description="Disordered" evidence="2">
    <location>
        <begin position="1"/>
        <end position="24"/>
    </location>
</feature>
<keyword evidence="6" id="KW-1185">Reference proteome</keyword>
<protein>
    <recommendedName>
        <fullName evidence="4">BD-FAE-like domain-containing protein</fullName>
    </recommendedName>
</protein>
<evidence type="ECO:0000313" key="6">
    <source>
        <dbReference type="Proteomes" id="UP001501536"/>
    </source>
</evidence>
<dbReference type="PANTHER" id="PTHR48081">
    <property type="entry name" value="AB HYDROLASE SUPERFAMILY PROTEIN C4A8.06C"/>
    <property type="match status" value="1"/>
</dbReference>
<dbReference type="Gene3D" id="3.40.50.1820">
    <property type="entry name" value="alpha/beta hydrolase"/>
    <property type="match status" value="1"/>
</dbReference>
<keyword evidence="3" id="KW-0472">Membrane</keyword>
<keyword evidence="3" id="KW-0812">Transmembrane</keyword>
<feature type="transmembrane region" description="Helical" evidence="3">
    <location>
        <begin position="104"/>
        <end position="126"/>
    </location>
</feature>
<dbReference type="InterPro" id="IPR049492">
    <property type="entry name" value="BD-FAE-like_dom"/>
</dbReference>
<organism evidence="5 6">
    <name type="scientific">Zhihengliuella alba</name>
    <dbReference type="NCBI Taxonomy" id="547018"/>
    <lineage>
        <taxon>Bacteria</taxon>
        <taxon>Bacillati</taxon>
        <taxon>Actinomycetota</taxon>
        <taxon>Actinomycetes</taxon>
        <taxon>Micrococcales</taxon>
        <taxon>Micrococcaceae</taxon>
        <taxon>Zhihengliuella</taxon>
    </lineage>
</organism>
<dbReference type="InterPro" id="IPR029058">
    <property type="entry name" value="AB_hydrolase_fold"/>
</dbReference>
<feature type="transmembrane region" description="Helical" evidence="3">
    <location>
        <begin position="29"/>
        <end position="54"/>
    </location>
</feature>
<evidence type="ECO:0000256" key="3">
    <source>
        <dbReference type="SAM" id="Phobius"/>
    </source>
</evidence>
<dbReference type="RefSeq" id="WP_344884608.1">
    <property type="nucleotide sequence ID" value="NZ_BAABCJ010000005.1"/>
</dbReference>
<accession>A0ABP7DVT2</accession>
<dbReference type="SUPFAM" id="SSF53474">
    <property type="entry name" value="alpha/beta-Hydrolases"/>
    <property type="match status" value="1"/>
</dbReference>
<evidence type="ECO:0000256" key="1">
    <source>
        <dbReference type="ARBA" id="ARBA00022801"/>
    </source>
</evidence>
<feature type="domain" description="BD-FAE-like" evidence="4">
    <location>
        <begin position="184"/>
        <end position="378"/>
    </location>
</feature>
<keyword evidence="3" id="KW-1133">Transmembrane helix</keyword>
<dbReference type="Pfam" id="PF20434">
    <property type="entry name" value="BD-FAE"/>
    <property type="match status" value="1"/>
</dbReference>
<dbReference type="EMBL" id="BAABCJ010000005">
    <property type="protein sequence ID" value="GAA3708685.1"/>
    <property type="molecule type" value="Genomic_DNA"/>
</dbReference>
<feature type="transmembrane region" description="Helical" evidence="3">
    <location>
        <begin position="74"/>
        <end position="92"/>
    </location>
</feature>
<evidence type="ECO:0000256" key="2">
    <source>
        <dbReference type="SAM" id="MobiDB-lite"/>
    </source>
</evidence>
<gene>
    <name evidence="5" type="ORF">GCM10022377_23080</name>
</gene>